<evidence type="ECO:0000313" key="8">
    <source>
        <dbReference type="Proteomes" id="UP001597478"/>
    </source>
</evidence>
<proteinExistence type="predicted"/>
<feature type="domain" description="Reductase C-terminal" evidence="6">
    <location>
        <begin position="319"/>
        <end position="386"/>
    </location>
</feature>
<dbReference type="InterPro" id="IPR050446">
    <property type="entry name" value="FAD-oxidoreductase/Apoptosis"/>
</dbReference>
<dbReference type="Pfam" id="PF07992">
    <property type="entry name" value="Pyr_redox_2"/>
    <property type="match status" value="1"/>
</dbReference>
<comment type="caution">
    <text evidence="7">The sequence shown here is derived from an EMBL/GenBank/DDBJ whole genome shotgun (WGS) entry which is preliminary data.</text>
</comment>
<feature type="domain" description="FAD/NAD(P)-binding" evidence="5">
    <location>
        <begin position="9"/>
        <end position="290"/>
    </location>
</feature>
<evidence type="ECO:0000256" key="3">
    <source>
        <dbReference type="ARBA" id="ARBA00022827"/>
    </source>
</evidence>
<dbReference type="SUPFAM" id="SSF55424">
    <property type="entry name" value="FAD/NAD-linked reductases, dimerisation (C-terminal) domain"/>
    <property type="match status" value="1"/>
</dbReference>
<reference evidence="8" key="1">
    <citation type="journal article" date="2019" name="Int. J. Syst. Evol. Microbiol.">
        <title>The Global Catalogue of Microorganisms (GCM) 10K type strain sequencing project: providing services to taxonomists for standard genome sequencing and annotation.</title>
        <authorList>
            <consortium name="The Broad Institute Genomics Platform"/>
            <consortium name="The Broad Institute Genome Sequencing Center for Infectious Disease"/>
            <person name="Wu L."/>
            <person name="Ma J."/>
        </authorList>
    </citation>
    <scope>NUCLEOTIDE SEQUENCE [LARGE SCALE GENOMIC DNA]</scope>
    <source>
        <strain evidence="8">IBRC-M 10906</strain>
    </source>
</reference>
<comment type="cofactor">
    <cofactor evidence="1">
        <name>FAD</name>
        <dbReference type="ChEBI" id="CHEBI:57692"/>
    </cofactor>
</comment>
<evidence type="ECO:0000313" key="7">
    <source>
        <dbReference type="EMBL" id="MFD2799164.1"/>
    </source>
</evidence>
<dbReference type="Gene3D" id="3.30.390.30">
    <property type="match status" value="1"/>
</dbReference>
<name>A0ABW5W5D3_9PSEU</name>
<keyword evidence="4" id="KW-0560">Oxidoreductase</keyword>
<dbReference type="InterPro" id="IPR028202">
    <property type="entry name" value="Reductase_C"/>
</dbReference>
<dbReference type="InterPro" id="IPR023753">
    <property type="entry name" value="FAD/NAD-binding_dom"/>
</dbReference>
<dbReference type="RefSeq" id="WP_377386279.1">
    <property type="nucleotide sequence ID" value="NZ_JBHSAN010000006.1"/>
</dbReference>
<keyword evidence="2" id="KW-0285">Flavoprotein</keyword>
<dbReference type="InterPro" id="IPR016156">
    <property type="entry name" value="FAD/NAD-linked_Rdtase_dimer_sf"/>
</dbReference>
<sequence length="388" mass="40550">MTDPSAIRRIVVVGGGLAAARTCTALRRKGYSGDLVLIGSEPHPPYDRPPLSKDVLAGTRDSTELPFDPQALSVRMRTTTTATGLDLATRTVTTTAGTEPFDRLVVATGADPVRLPGDGEQCALRTVDDAVALRRRLVPGARVVLVGASWIGAEVATAALGAGCTVTCLEAGAAPLSAALGTDVGALFTPWWRDVDLRLGTPVASVDRGGVRVADGTVLPADVVVTGIGVRPSTGWLDGSGLVIDGGVHVDEHLRASAPGVVAVGDVAARWSPRFGGRVRVEHWDEAGAAAPVAAQVLLADGTEDAETAGLPVHDPVPYFWSDQFGHKVQYVGRHTATDQAYVDDEAGKLRVRWYSSDGRLTAWLGVDRMRELVPARKEIAAALSPAA</sequence>
<dbReference type="Proteomes" id="UP001597478">
    <property type="component" value="Unassembled WGS sequence"/>
</dbReference>
<dbReference type="PANTHER" id="PTHR43557">
    <property type="entry name" value="APOPTOSIS-INDUCING FACTOR 1"/>
    <property type="match status" value="1"/>
</dbReference>
<dbReference type="Gene3D" id="3.50.50.60">
    <property type="entry name" value="FAD/NAD(P)-binding domain"/>
    <property type="match status" value="2"/>
</dbReference>
<evidence type="ECO:0000256" key="1">
    <source>
        <dbReference type="ARBA" id="ARBA00001974"/>
    </source>
</evidence>
<dbReference type="SUPFAM" id="SSF51905">
    <property type="entry name" value="FAD/NAD(P)-binding domain"/>
    <property type="match status" value="1"/>
</dbReference>
<evidence type="ECO:0000259" key="6">
    <source>
        <dbReference type="Pfam" id="PF14759"/>
    </source>
</evidence>
<dbReference type="PRINTS" id="PR00368">
    <property type="entry name" value="FADPNR"/>
</dbReference>
<evidence type="ECO:0000256" key="4">
    <source>
        <dbReference type="ARBA" id="ARBA00023002"/>
    </source>
</evidence>
<evidence type="ECO:0000259" key="5">
    <source>
        <dbReference type="Pfam" id="PF07992"/>
    </source>
</evidence>
<dbReference type="InterPro" id="IPR036188">
    <property type="entry name" value="FAD/NAD-bd_sf"/>
</dbReference>
<dbReference type="PANTHER" id="PTHR43557:SF2">
    <property type="entry name" value="RIESKE DOMAIN-CONTAINING PROTEIN-RELATED"/>
    <property type="match status" value="1"/>
</dbReference>
<dbReference type="EMBL" id="JBHUOF010000007">
    <property type="protein sequence ID" value="MFD2799164.1"/>
    <property type="molecule type" value="Genomic_DNA"/>
</dbReference>
<evidence type="ECO:0000256" key="2">
    <source>
        <dbReference type="ARBA" id="ARBA00022630"/>
    </source>
</evidence>
<dbReference type="Pfam" id="PF14759">
    <property type="entry name" value="Reductase_C"/>
    <property type="match status" value="1"/>
</dbReference>
<protein>
    <submittedName>
        <fullName evidence="7">NAD(P)/FAD-dependent oxidoreductase</fullName>
    </submittedName>
</protein>
<dbReference type="PRINTS" id="PR00469">
    <property type="entry name" value="PNDRDTASEII"/>
</dbReference>
<accession>A0ABW5W5D3</accession>
<keyword evidence="8" id="KW-1185">Reference proteome</keyword>
<keyword evidence="3" id="KW-0274">FAD</keyword>
<gene>
    <name evidence="7" type="ORF">ACFS2C_07160</name>
</gene>
<organism evidence="7 8">
    <name type="scientific">Prauserella oleivorans</name>
    <dbReference type="NCBI Taxonomy" id="1478153"/>
    <lineage>
        <taxon>Bacteria</taxon>
        <taxon>Bacillati</taxon>
        <taxon>Actinomycetota</taxon>
        <taxon>Actinomycetes</taxon>
        <taxon>Pseudonocardiales</taxon>
        <taxon>Pseudonocardiaceae</taxon>
        <taxon>Prauserella</taxon>
    </lineage>
</organism>